<dbReference type="KEGG" id="scor:J3U87_21570"/>
<keyword evidence="7" id="KW-1185">Reference proteome</keyword>
<keyword evidence="3 6" id="KW-0418">Kinase</keyword>
<protein>
    <submittedName>
        <fullName evidence="6">Serine/threonine protein kinase</fullName>
    </submittedName>
</protein>
<keyword evidence="1" id="KW-0808">Transferase</keyword>
<dbReference type="InterPro" id="IPR000719">
    <property type="entry name" value="Prot_kinase_dom"/>
</dbReference>
<accession>A0A8A4TEX2</accession>
<keyword evidence="2" id="KW-0547">Nucleotide-binding</keyword>
<evidence type="ECO:0000256" key="2">
    <source>
        <dbReference type="ARBA" id="ARBA00022741"/>
    </source>
</evidence>
<dbReference type="PROSITE" id="PS00108">
    <property type="entry name" value="PROTEIN_KINASE_ST"/>
    <property type="match status" value="1"/>
</dbReference>
<proteinExistence type="predicted"/>
<dbReference type="Proteomes" id="UP000663929">
    <property type="component" value="Chromosome"/>
</dbReference>
<feature type="domain" description="Protein kinase" evidence="5">
    <location>
        <begin position="53"/>
        <end position="315"/>
    </location>
</feature>
<evidence type="ECO:0000256" key="3">
    <source>
        <dbReference type="ARBA" id="ARBA00022777"/>
    </source>
</evidence>
<evidence type="ECO:0000256" key="1">
    <source>
        <dbReference type="ARBA" id="ARBA00022679"/>
    </source>
</evidence>
<dbReference type="Pfam" id="PF00069">
    <property type="entry name" value="Pkinase"/>
    <property type="match status" value="1"/>
</dbReference>
<dbReference type="AlphaFoldDB" id="A0A8A4TEX2"/>
<dbReference type="RefSeq" id="WP_237377841.1">
    <property type="nucleotide sequence ID" value="NZ_CP071793.1"/>
</dbReference>
<evidence type="ECO:0000313" key="6">
    <source>
        <dbReference type="EMBL" id="QTD48183.1"/>
    </source>
</evidence>
<organism evidence="6 7">
    <name type="scientific">Sulfidibacter corallicola</name>
    <dbReference type="NCBI Taxonomy" id="2818388"/>
    <lineage>
        <taxon>Bacteria</taxon>
        <taxon>Pseudomonadati</taxon>
        <taxon>Acidobacteriota</taxon>
        <taxon>Holophagae</taxon>
        <taxon>Acanthopleuribacterales</taxon>
        <taxon>Acanthopleuribacteraceae</taxon>
        <taxon>Sulfidibacter</taxon>
    </lineage>
</organism>
<gene>
    <name evidence="6" type="ORF">J3U87_21570</name>
</gene>
<dbReference type="GO" id="GO:0004674">
    <property type="term" value="F:protein serine/threonine kinase activity"/>
    <property type="evidence" value="ECO:0007669"/>
    <property type="project" value="UniProtKB-KW"/>
</dbReference>
<dbReference type="GO" id="GO:0005524">
    <property type="term" value="F:ATP binding"/>
    <property type="evidence" value="ECO:0007669"/>
    <property type="project" value="UniProtKB-KW"/>
</dbReference>
<sequence>MKCVHCDYEFGEGALFCGLCSNPLVNLAVLEGGLLMITDVNQAVLQRVLAPDFRVQDKLAEGGMACVYEVVDNRTEESMAFKVLPLEHANDPELIAQFERESRLLADLAHPHIMPLWDAGTLGRFQYLAMPMMRGGDLKARIQKGLHWTDALGILHQVVLALAYAHDFGLVHRDIKPANILFDQEGTAYLADFGIAWLADEAEGHGQGLGTPNYASPEQLLGDNVGKPSDIYSLGVVLYEMLAGRRPFDADNPKDMVMAHLHKEPPRPSYHNPELPAALDRLVMDMMMKDFEKRIDGAPELLVRLCATPEITKFLGPEMEHYKGEVRRMPPGAAPPRRRRPLPIVKPKKRRRLRELIALGLGAS</sequence>
<dbReference type="SMART" id="SM00220">
    <property type="entry name" value="S_TKc"/>
    <property type="match status" value="1"/>
</dbReference>
<evidence type="ECO:0000313" key="7">
    <source>
        <dbReference type="Proteomes" id="UP000663929"/>
    </source>
</evidence>
<dbReference type="CDD" id="cd14014">
    <property type="entry name" value="STKc_PknB_like"/>
    <property type="match status" value="1"/>
</dbReference>
<reference evidence="6" key="1">
    <citation type="submission" date="2021-03" db="EMBL/GenBank/DDBJ databases">
        <title>Acanthopleuribacteraceae sp. M133.</title>
        <authorList>
            <person name="Wang G."/>
        </authorList>
    </citation>
    <scope>NUCLEOTIDE SEQUENCE</scope>
    <source>
        <strain evidence="6">M133</strain>
    </source>
</reference>
<dbReference type="Gene3D" id="1.10.510.10">
    <property type="entry name" value="Transferase(Phosphotransferase) domain 1"/>
    <property type="match status" value="1"/>
</dbReference>
<dbReference type="PANTHER" id="PTHR43289:SF6">
    <property type="entry name" value="SERINE_THREONINE-PROTEIN KINASE NEKL-3"/>
    <property type="match status" value="1"/>
</dbReference>
<dbReference type="SUPFAM" id="SSF56112">
    <property type="entry name" value="Protein kinase-like (PK-like)"/>
    <property type="match status" value="1"/>
</dbReference>
<evidence type="ECO:0000256" key="4">
    <source>
        <dbReference type="ARBA" id="ARBA00022840"/>
    </source>
</evidence>
<dbReference type="Gene3D" id="3.30.200.20">
    <property type="entry name" value="Phosphorylase Kinase, domain 1"/>
    <property type="match status" value="1"/>
</dbReference>
<dbReference type="EMBL" id="CP071793">
    <property type="protein sequence ID" value="QTD48183.1"/>
    <property type="molecule type" value="Genomic_DNA"/>
</dbReference>
<dbReference type="PANTHER" id="PTHR43289">
    <property type="entry name" value="MITOGEN-ACTIVATED PROTEIN KINASE KINASE KINASE 20-RELATED"/>
    <property type="match status" value="1"/>
</dbReference>
<evidence type="ECO:0000259" key="5">
    <source>
        <dbReference type="PROSITE" id="PS50011"/>
    </source>
</evidence>
<dbReference type="InterPro" id="IPR011009">
    <property type="entry name" value="Kinase-like_dom_sf"/>
</dbReference>
<keyword evidence="4" id="KW-0067">ATP-binding</keyword>
<dbReference type="PROSITE" id="PS50011">
    <property type="entry name" value="PROTEIN_KINASE_DOM"/>
    <property type="match status" value="1"/>
</dbReference>
<name>A0A8A4TEX2_SULCO</name>
<keyword evidence="6" id="KW-0723">Serine/threonine-protein kinase</keyword>
<dbReference type="InterPro" id="IPR008271">
    <property type="entry name" value="Ser/Thr_kinase_AS"/>
</dbReference>